<keyword evidence="10" id="KW-0813">Transport</keyword>
<evidence type="ECO:0000313" key="12">
    <source>
        <dbReference type="Proteomes" id="UP001307889"/>
    </source>
</evidence>
<evidence type="ECO:0000313" key="11">
    <source>
        <dbReference type="EMBL" id="BES98182.1"/>
    </source>
</evidence>
<evidence type="ECO:0000256" key="1">
    <source>
        <dbReference type="ARBA" id="ARBA00004374"/>
    </source>
</evidence>
<evidence type="ECO:0000256" key="10">
    <source>
        <dbReference type="RuleBase" id="RU000488"/>
    </source>
</evidence>
<keyword evidence="12" id="KW-1185">Reference proteome</keyword>
<dbReference type="InterPro" id="IPR018108">
    <property type="entry name" value="MCP_transmembrane"/>
</dbReference>
<dbReference type="EMBL" id="AP028917">
    <property type="protein sequence ID" value="BES98182.1"/>
    <property type="molecule type" value="Genomic_DNA"/>
</dbReference>
<protein>
    <submittedName>
        <fullName evidence="11">Mitochondrial carrier</fullName>
    </submittedName>
</protein>
<dbReference type="Pfam" id="PF00153">
    <property type="entry name" value="Mito_carr"/>
    <property type="match status" value="2"/>
</dbReference>
<comment type="subcellular location">
    <subcellularLocation>
        <location evidence="1">Mitochondrion outer membrane</location>
        <topology evidence="1">Multi-pass membrane protein</topology>
    </subcellularLocation>
</comment>
<keyword evidence="4" id="KW-0677">Repeat</keyword>
<dbReference type="InterPro" id="IPR023395">
    <property type="entry name" value="MCP_dom_sf"/>
</dbReference>
<feature type="repeat" description="Solcar" evidence="9">
    <location>
        <begin position="123"/>
        <end position="211"/>
    </location>
</feature>
<evidence type="ECO:0000256" key="2">
    <source>
        <dbReference type="ARBA" id="ARBA00006375"/>
    </source>
</evidence>
<proteinExistence type="inferred from homology"/>
<keyword evidence="8 9" id="KW-0472">Membrane</keyword>
<dbReference type="Proteomes" id="UP001307889">
    <property type="component" value="Chromosome 9"/>
</dbReference>
<evidence type="ECO:0000256" key="6">
    <source>
        <dbReference type="ARBA" id="ARBA00022989"/>
    </source>
</evidence>
<dbReference type="PANTHER" id="PTHR10780">
    <property type="entry name" value="MITOCHONDRIAL CARRIER HOMOLOG"/>
    <property type="match status" value="1"/>
</dbReference>
<keyword evidence="3 9" id="KW-0812">Transmembrane</keyword>
<keyword evidence="5" id="KW-1000">Mitochondrion outer membrane</keyword>
<accession>A0ABN7B5Y9</accession>
<gene>
    <name evidence="11" type="ORF">NTJ_10997</name>
</gene>
<dbReference type="PROSITE" id="PS50920">
    <property type="entry name" value="SOLCAR"/>
    <property type="match status" value="2"/>
</dbReference>
<keyword evidence="7" id="KW-0496">Mitochondrion</keyword>
<evidence type="ECO:0000256" key="5">
    <source>
        <dbReference type="ARBA" id="ARBA00022787"/>
    </source>
</evidence>
<evidence type="ECO:0000256" key="8">
    <source>
        <dbReference type="ARBA" id="ARBA00023136"/>
    </source>
</evidence>
<organism evidence="11 12">
    <name type="scientific">Nesidiocoris tenuis</name>
    <dbReference type="NCBI Taxonomy" id="355587"/>
    <lineage>
        <taxon>Eukaryota</taxon>
        <taxon>Metazoa</taxon>
        <taxon>Ecdysozoa</taxon>
        <taxon>Arthropoda</taxon>
        <taxon>Hexapoda</taxon>
        <taxon>Insecta</taxon>
        <taxon>Pterygota</taxon>
        <taxon>Neoptera</taxon>
        <taxon>Paraneoptera</taxon>
        <taxon>Hemiptera</taxon>
        <taxon>Heteroptera</taxon>
        <taxon>Panheteroptera</taxon>
        <taxon>Cimicomorpha</taxon>
        <taxon>Miridae</taxon>
        <taxon>Dicyphina</taxon>
        <taxon>Nesidiocoris</taxon>
    </lineage>
</organism>
<keyword evidence="6" id="KW-1133">Transmembrane helix</keyword>
<dbReference type="PANTHER" id="PTHR10780:SF18">
    <property type="entry name" value="LD43650P"/>
    <property type="match status" value="1"/>
</dbReference>
<reference evidence="11 12" key="1">
    <citation type="submission" date="2023-09" db="EMBL/GenBank/DDBJ databases">
        <title>Nesidiocoris tenuis whole genome shotgun sequence.</title>
        <authorList>
            <person name="Shibata T."/>
            <person name="Shimoda M."/>
            <person name="Kobayashi T."/>
            <person name="Uehara T."/>
        </authorList>
    </citation>
    <scope>NUCLEOTIDE SEQUENCE [LARGE SCALE GENOMIC DNA]</scope>
    <source>
        <strain evidence="11 12">Japan</strain>
    </source>
</reference>
<dbReference type="SUPFAM" id="SSF103506">
    <property type="entry name" value="Mitochondrial carrier"/>
    <property type="match status" value="1"/>
</dbReference>
<feature type="repeat" description="Solcar" evidence="9">
    <location>
        <begin position="5"/>
        <end position="105"/>
    </location>
</feature>
<evidence type="ECO:0000256" key="3">
    <source>
        <dbReference type="ARBA" id="ARBA00022692"/>
    </source>
</evidence>
<evidence type="ECO:0000256" key="4">
    <source>
        <dbReference type="ARBA" id="ARBA00022737"/>
    </source>
</evidence>
<sequence length="296" mass="33039">MPEVQSPPITLSTHGVRLMVFNVIGHPLDYVRFLIQIGHEPIPPNPATTLFGRTVLRLPSVLRYLDYIKQRDGWLGLYRGMVPKVMAHMVGSAAAVSVTQHFELTGGRSMMDDPALTERERYNYLILTLKKSVIERAVFITASQPLIVISARMMASFVGGEEAYSGFFSSIRQIFREDGILGFFSGLVPRLLGDITAAVVSTLVIYSLNNYVIKEKDVQTLTTTAVVYYVNSQAHPLTVVSSCMSVNNTGLQAGKPPNMRTFDSWVTCWRHLRINNQLHRGASLFFRPYNGPPCGR</sequence>
<name>A0ABN7B5Y9_9HEMI</name>
<comment type="similarity">
    <text evidence="2 10">Belongs to the mitochondrial carrier (TC 2.A.29) family.</text>
</comment>
<dbReference type="Gene3D" id="1.50.40.10">
    <property type="entry name" value="Mitochondrial carrier domain"/>
    <property type="match status" value="1"/>
</dbReference>
<evidence type="ECO:0000256" key="7">
    <source>
        <dbReference type="ARBA" id="ARBA00023128"/>
    </source>
</evidence>
<evidence type="ECO:0000256" key="9">
    <source>
        <dbReference type="PROSITE-ProRule" id="PRU00282"/>
    </source>
</evidence>